<dbReference type="GeneID" id="80519318"/>
<dbReference type="PANTHER" id="PTHR24067">
    <property type="entry name" value="UBIQUITIN-CONJUGATING ENZYME E2"/>
    <property type="match status" value="1"/>
</dbReference>
<comment type="pathway">
    <text evidence="1">Protein modification; protein ubiquitination.</text>
</comment>
<dbReference type="InterPro" id="IPR016135">
    <property type="entry name" value="UBQ-conjugating_enzyme/RWD"/>
</dbReference>
<dbReference type="RefSeq" id="YP_010782554.1">
    <property type="nucleotide sequence ID" value="NC_075039.1"/>
</dbReference>
<evidence type="ECO:0000256" key="1">
    <source>
        <dbReference type="ARBA" id="ARBA00004906"/>
    </source>
</evidence>
<evidence type="ECO:0000313" key="6">
    <source>
        <dbReference type="EMBL" id="QKU35871.1"/>
    </source>
</evidence>
<proteinExistence type="predicted"/>
<dbReference type="SUPFAM" id="SSF54495">
    <property type="entry name" value="UBC-like"/>
    <property type="match status" value="1"/>
</dbReference>
<dbReference type="Pfam" id="PF00179">
    <property type="entry name" value="UQ_con"/>
    <property type="match status" value="1"/>
</dbReference>
<reference evidence="6" key="2">
    <citation type="journal article" date="2018" name="Nat. Commun.">
        <title>Tailed giant Tupanvirus possesses the most complete translational apparatus of the known virosphere.</title>
        <authorList>
            <person name="Abrahao J."/>
            <person name="Silva L."/>
            <person name="Silva L.S."/>
            <person name="Khalil J.Y.B."/>
            <person name="Rodrigues R."/>
            <person name="Arantes T."/>
            <person name="Assis F."/>
            <person name="Boratto P."/>
            <person name="Andrade M."/>
            <person name="Kroon E.G."/>
            <person name="Ribeiro B."/>
            <person name="Bergier I."/>
            <person name="Seligmann H."/>
            <person name="Ghigo E."/>
            <person name="Colson P."/>
            <person name="Levasseur A."/>
            <person name="Kroemer G."/>
            <person name="Raoult D."/>
            <person name="La Scola B."/>
        </authorList>
    </citation>
    <scope>NUCLEOTIDE SEQUENCE [LARGE SCALE GENOMIC DNA]</scope>
    <source>
        <strain evidence="6">Soda lake</strain>
    </source>
</reference>
<evidence type="ECO:0000256" key="4">
    <source>
        <dbReference type="ARBA" id="ARBA00031729"/>
    </source>
</evidence>
<dbReference type="InterPro" id="IPR050113">
    <property type="entry name" value="Ub_conjugating_enzyme"/>
</dbReference>
<dbReference type="InterPro" id="IPR000608">
    <property type="entry name" value="UBC"/>
</dbReference>
<dbReference type="UniPathway" id="UPA00143"/>
<dbReference type="GO" id="GO:0016567">
    <property type="term" value="P:protein ubiquitination"/>
    <property type="evidence" value="ECO:0007669"/>
    <property type="project" value="UniProtKB-UniPathway"/>
</dbReference>
<dbReference type="PROSITE" id="PS50127">
    <property type="entry name" value="UBC_2"/>
    <property type="match status" value="1"/>
</dbReference>
<dbReference type="KEGG" id="vg:80519318"/>
<evidence type="ECO:0000256" key="2">
    <source>
        <dbReference type="ARBA" id="ARBA00012486"/>
    </source>
</evidence>
<dbReference type="EC" id="2.3.2.23" evidence="2"/>
<name>A0A6N1P4I0_9VIRU</name>
<reference evidence="6" key="1">
    <citation type="submission" date="2017-01" db="EMBL/GenBank/DDBJ databases">
        <authorList>
            <person name="Assis F.L."/>
            <person name="Abrahao J.S."/>
            <person name="Silva L."/>
            <person name="Khalil J.B."/>
            <person name="Rodrigues R."/>
            <person name="Silva L.S."/>
            <person name="Arantes T."/>
            <person name="Boratto P."/>
            <person name="Andrade M."/>
            <person name="Kroon E.G."/>
            <person name="Ribeiro B."/>
            <person name="Bergier I."/>
            <person name="Seligmann H."/>
            <person name="Ghigo E."/>
            <person name="Colson P."/>
            <person name="Levasseur A."/>
            <person name="Raoult D."/>
            <person name="Scola B.L."/>
        </authorList>
    </citation>
    <scope>NUCLEOTIDE SEQUENCE</scope>
    <source>
        <strain evidence="6">Soda lake</strain>
    </source>
</reference>
<protein>
    <recommendedName>
        <fullName evidence="2">E2 ubiquitin-conjugating enzyme</fullName>
        <ecNumber evidence="2">2.3.2.23</ecNumber>
    </recommendedName>
    <alternativeName>
        <fullName evidence="4">Ubiquitin carrier protein</fullName>
    </alternativeName>
    <alternativeName>
        <fullName evidence="3">Ubiquitin-protein ligase</fullName>
    </alternativeName>
</protein>
<sequence length="544" mass="63127">MQSTKINLRSNAIKRIMKDLKENNDHPVNGISICMPSEDDIFTIHCNVKITNGIYKDIILHLIMHIPEDYPHTGPAMNIAPGIPFGHKFHEHVFDDGRHGNTICNDLLTNFKFFFEGRREIASGWSPGYTLNTILMQMSLFFEDPDLPKHLLPSEADIKKLKERIDGFKCDICGHTTDNPYPPIVSEVKEMAVTDIAYEQLLEKVTCSISKSNIINDKNLILGCPLDVKIDRFGRIWAVPILEIISYDTYIGEIQKMGIEKLDSYSRRYFTSAMGQRYNFWMPYYLTKEHFERSYQTILNAISVIKHGTASGESRYDFKPTDALDVLLSLCNKTVVNILDGKMHESKAAIEGYVHFLRLLMEFIDRFPELQNKINRTIEDFIKNRANRNKSKVPDIGEFIITLFLSKYKYDNIKKELLEEYFARQIYWLLKKNVNLAEPDVNKRLRDCFEGSKVSCQLLVFNLQMAKTFIFDGVKERLDVRYGFAPDHIVDNFQNQIKEIKTEVNSYPRFLKKIGFDDVIRSPSHMIEYLEQAEVVSKLQGYTK</sequence>
<dbReference type="CDD" id="cd23955">
    <property type="entry name" value="UBCc_invertebrate"/>
    <property type="match status" value="1"/>
</dbReference>
<evidence type="ECO:0000256" key="3">
    <source>
        <dbReference type="ARBA" id="ARBA00030012"/>
    </source>
</evidence>
<dbReference type="Gene3D" id="3.10.110.10">
    <property type="entry name" value="Ubiquitin Conjugating Enzyme"/>
    <property type="match status" value="1"/>
</dbReference>
<accession>A0A6N1P4I0</accession>
<dbReference type="EMBL" id="KY523104">
    <property type="protein sequence ID" value="QKU35871.1"/>
    <property type="molecule type" value="Genomic_DNA"/>
</dbReference>
<dbReference type="SMART" id="SM00212">
    <property type="entry name" value="UBCc"/>
    <property type="match status" value="1"/>
</dbReference>
<organism evidence="6">
    <name type="scientific">Tupanvirus soda lake</name>
    <dbReference type="NCBI Taxonomy" id="2126985"/>
    <lineage>
        <taxon>Viruses</taxon>
        <taxon>Varidnaviria</taxon>
        <taxon>Bamfordvirae</taxon>
        <taxon>Nucleocytoviricota</taxon>
        <taxon>Megaviricetes</taxon>
        <taxon>Imitervirales</taxon>
        <taxon>Mimiviridae</taxon>
        <taxon>Megamimivirinae</taxon>
        <taxon>Tupanvirus</taxon>
        <taxon>Tupanvirus salinum</taxon>
    </lineage>
</organism>
<evidence type="ECO:0000259" key="5">
    <source>
        <dbReference type="PROSITE" id="PS50127"/>
    </source>
</evidence>
<dbReference type="GO" id="GO:0061631">
    <property type="term" value="F:ubiquitin conjugating enzyme activity"/>
    <property type="evidence" value="ECO:0007669"/>
    <property type="project" value="UniProtKB-EC"/>
</dbReference>
<feature type="domain" description="UBC core" evidence="5">
    <location>
        <begin position="11"/>
        <end position="181"/>
    </location>
</feature>